<organism evidence="2">
    <name type="scientific">bioreactor metagenome</name>
    <dbReference type="NCBI Taxonomy" id="1076179"/>
    <lineage>
        <taxon>unclassified sequences</taxon>
        <taxon>metagenomes</taxon>
        <taxon>ecological metagenomes</taxon>
    </lineage>
</organism>
<evidence type="ECO:0000256" key="1">
    <source>
        <dbReference type="SAM" id="Phobius"/>
    </source>
</evidence>
<name>A0A644T0C2_9ZZZZ</name>
<protein>
    <submittedName>
        <fullName evidence="2">Uncharacterized protein</fullName>
    </submittedName>
</protein>
<keyword evidence="1" id="KW-1133">Transmembrane helix</keyword>
<evidence type="ECO:0000313" key="2">
    <source>
        <dbReference type="EMBL" id="MPL60345.1"/>
    </source>
</evidence>
<accession>A0A644T0C2</accession>
<keyword evidence="1" id="KW-0812">Transmembrane</keyword>
<proteinExistence type="predicted"/>
<gene>
    <name evidence="2" type="ORF">SDC9_05904</name>
</gene>
<dbReference type="AlphaFoldDB" id="A0A644T0C2"/>
<keyword evidence="1" id="KW-0472">Membrane</keyword>
<reference evidence="2" key="1">
    <citation type="submission" date="2019-08" db="EMBL/GenBank/DDBJ databases">
        <authorList>
            <person name="Kucharzyk K."/>
            <person name="Murdoch R.W."/>
            <person name="Higgins S."/>
            <person name="Loffler F."/>
        </authorList>
    </citation>
    <scope>NUCLEOTIDE SEQUENCE</scope>
</reference>
<dbReference type="EMBL" id="VSSQ01000012">
    <property type="protein sequence ID" value="MPL60345.1"/>
    <property type="molecule type" value="Genomic_DNA"/>
</dbReference>
<sequence length="165" mass="18644">MLKPWKYVAIGACSMFIFLVSGYMIFLEADNRLTPPPNKLESSTTPSDAVIIKHLPPLLIMRGTNVPFEGKVELPQAIAGRFAQDIVITNFQATGDNAEKSIIKIVWENGEVENVYPATKDKHFSADKRALEISIVGYSMHERRIFKDSSRKGTLTWEIRYEPVE</sequence>
<comment type="caution">
    <text evidence="2">The sequence shown here is derived from an EMBL/GenBank/DDBJ whole genome shotgun (WGS) entry which is preliminary data.</text>
</comment>
<feature type="transmembrane region" description="Helical" evidence="1">
    <location>
        <begin position="7"/>
        <end position="26"/>
    </location>
</feature>